<dbReference type="PIRSF" id="PIRSF026326">
    <property type="entry name" value="InaA"/>
    <property type="match status" value="1"/>
</dbReference>
<evidence type="ECO:0000313" key="2">
    <source>
        <dbReference type="Proteomes" id="UP000662703"/>
    </source>
</evidence>
<protein>
    <submittedName>
        <fullName evidence="1">InaA protein</fullName>
    </submittedName>
</protein>
<dbReference type="EMBL" id="ARXX01000034">
    <property type="protein sequence ID" value="MBF5057013.1"/>
    <property type="molecule type" value="Genomic_DNA"/>
</dbReference>
<keyword evidence="2" id="KW-1185">Reference proteome</keyword>
<dbReference type="InterPro" id="IPR027023">
    <property type="entry name" value="Put_LipoPS_kinase_InaA"/>
</dbReference>
<reference evidence="1 2" key="1">
    <citation type="submission" date="2012-09" db="EMBL/GenBank/DDBJ databases">
        <title>Genome Sequence of alkane-degrading Bacterium Alcanivorax sp. 521-1.</title>
        <authorList>
            <person name="Lai Q."/>
            <person name="Shao Z."/>
        </authorList>
    </citation>
    <scope>NUCLEOTIDE SEQUENCE [LARGE SCALE GENOMIC DNA]</scope>
    <source>
        <strain evidence="1 2">521-1</strain>
    </source>
</reference>
<gene>
    <name evidence="1" type="ORF">Y5W_02307</name>
</gene>
<dbReference type="Proteomes" id="UP000662703">
    <property type="component" value="Unassembled WGS sequence"/>
</dbReference>
<sequence>MLTFDDWWRLPADWVEAPNFRRGGWSAVSRLTLTGPGGEPETLYVKRQVAQFRRTPATGMRPRPTYFHEFRALSLSPALPVVDWVCYAERDDQAILVTRAPRGFVPLSALARRWPAPHLSCALVSVGATLALLHRRRLQHGACYPDHILVDPDTLRVRLLDLERWRRRLTVTAAARSDLDQLLRRAPFLDHAGRDSLLRTARLYAPGLSLPAPRLPQGIPDYV</sequence>
<dbReference type="SUPFAM" id="SSF56112">
    <property type="entry name" value="Protein kinase-like (PK-like)"/>
    <property type="match status" value="1"/>
</dbReference>
<accession>A0ABS0ASA1</accession>
<dbReference type="Pfam" id="PF06293">
    <property type="entry name" value="Kdo"/>
    <property type="match status" value="1"/>
</dbReference>
<name>A0ABS0ASA1_9GAMM</name>
<dbReference type="InterPro" id="IPR011009">
    <property type="entry name" value="Kinase-like_dom_sf"/>
</dbReference>
<proteinExistence type="predicted"/>
<evidence type="ECO:0000313" key="1">
    <source>
        <dbReference type="EMBL" id="MBF5057013.1"/>
    </source>
</evidence>
<comment type="caution">
    <text evidence="1">The sequence shown here is derived from an EMBL/GenBank/DDBJ whole genome shotgun (WGS) entry which is preliminary data.</text>
</comment>
<organism evidence="1 2">
    <name type="scientific">Alloalcanivorax profundimaris</name>
    <dbReference type="NCBI Taxonomy" id="2735259"/>
    <lineage>
        <taxon>Bacteria</taxon>
        <taxon>Pseudomonadati</taxon>
        <taxon>Pseudomonadota</taxon>
        <taxon>Gammaproteobacteria</taxon>
        <taxon>Oceanospirillales</taxon>
        <taxon>Alcanivoracaceae</taxon>
        <taxon>Alloalcanivorax</taxon>
    </lineage>
</organism>